<dbReference type="AlphaFoldDB" id="A0A6A6UV85"/>
<dbReference type="Proteomes" id="UP000799440">
    <property type="component" value="Unassembled WGS sequence"/>
</dbReference>
<feature type="coiled-coil region" evidence="1">
    <location>
        <begin position="209"/>
        <end position="271"/>
    </location>
</feature>
<reference evidence="3" key="1">
    <citation type="journal article" date="2020" name="Stud. Mycol.">
        <title>101 Dothideomycetes genomes: a test case for predicting lifestyles and emergence of pathogens.</title>
        <authorList>
            <person name="Haridas S."/>
            <person name="Albert R."/>
            <person name="Binder M."/>
            <person name="Bloem J."/>
            <person name="Labutti K."/>
            <person name="Salamov A."/>
            <person name="Andreopoulos B."/>
            <person name="Baker S."/>
            <person name="Barry K."/>
            <person name="Bills G."/>
            <person name="Bluhm B."/>
            <person name="Cannon C."/>
            <person name="Castanera R."/>
            <person name="Culley D."/>
            <person name="Daum C."/>
            <person name="Ezra D."/>
            <person name="Gonzalez J."/>
            <person name="Henrissat B."/>
            <person name="Kuo A."/>
            <person name="Liang C."/>
            <person name="Lipzen A."/>
            <person name="Lutzoni F."/>
            <person name="Magnuson J."/>
            <person name="Mondo S."/>
            <person name="Nolan M."/>
            <person name="Ohm R."/>
            <person name="Pangilinan J."/>
            <person name="Park H.-J."/>
            <person name="Ramirez L."/>
            <person name="Alfaro M."/>
            <person name="Sun H."/>
            <person name="Tritt A."/>
            <person name="Yoshinaga Y."/>
            <person name="Zwiers L.-H."/>
            <person name="Turgeon B."/>
            <person name="Goodwin S."/>
            <person name="Spatafora J."/>
            <person name="Crous P."/>
            <person name="Grigoriev I."/>
        </authorList>
    </citation>
    <scope>NUCLEOTIDE SEQUENCE</scope>
    <source>
        <strain evidence="3">CBS 119925</strain>
    </source>
</reference>
<name>A0A6A6UV85_9PLEO</name>
<evidence type="ECO:0000313" key="3">
    <source>
        <dbReference type="EMBL" id="KAF2741753.1"/>
    </source>
</evidence>
<organism evidence="3 4">
    <name type="scientific">Sporormia fimetaria CBS 119925</name>
    <dbReference type="NCBI Taxonomy" id="1340428"/>
    <lineage>
        <taxon>Eukaryota</taxon>
        <taxon>Fungi</taxon>
        <taxon>Dikarya</taxon>
        <taxon>Ascomycota</taxon>
        <taxon>Pezizomycotina</taxon>
        <taxon>Dothideomycetes</taxon>
        <taxon>Pleosporomycetidae</taxon>
        <taxon>Pleosporales</taxon>
        <taxon>Sporormiaceae</taxon>
        <taxon>Sporormia</taxon>
    </lineage>
</organism>
<evidence type="ECO:0000313" key="4">
    <source>
        <dbReference type="Proteomes" id="UP000799440"/>
    </source>
</evidence>
<evidence type="ECO:0000256" key="1">
    <source>
        <dbReference type="SAM" id="Coils"/>
    </source>
</evidence>
<proteinExistence type="predicted"/>
<feature type="compositionally biased region" description="Acidic residues" evidence="2">
    <location>
        <begin position="65"/>
        <end position="74"/>
    </location>
</feature>
<gene>
    <name evidence="3" type="ORF">M011DRAFT_482284</name>
</gene>
<feature type="region of interest" description="Disordered" evidence="2">
    <location>
        <begin position="37"/>
        <end position="76"/>
    </location>
</feature>
<feature type="compositionally biased region" description="Acidic residues" evidence="2">
    <location>
        <begin position="42"/>
        <end position="53"/>
    </location>
</feature>
<evidence type="ECO:0000256" key="2">
    <source>
        <dbReference type="SAM" id="MobiDB-lite"/>
    </source>
</evidence>
<protein>
    <submittedName>
        <fullName evidence="3">Uncharacterized protein</fullName>
    </submittedName>
</protein>
<accession>A0A6A6UV85</accession>
<keyword evidence="4" id="KW-1185">Reference proteome</keyword>
<dbReference type="EMBL" id="MU006626">
    <property type="protein sequence ID" value="KAF2741753.1"/>
    <property type="molecule type" value="Genomic_DNA"/>
</dbReference>
<sequence length="336" mass="38160">MFLDRVLLINANERRVRAPRAVDADEDVDATATEVIYISSDSESDGDFEEQDEGYTNASSYNGDDNGDDDGDGELEQHLTDFDALSPVEPEDHLLDFDALSSVSPNDGDNADNSNNNDIVFHGEFYLDRDEPYSFEYRDIGDGLSTTVSHRTQSQHRLQKPEVDTYIQKAMDLRARGVEARWGVMSDSLALGQLGLDMNGYVWAVMQHVDKLRETMKRMEGGMEEEMEAKMEDRMYMRWIEGELGKLREARERIEEAVEELKRRAARGEIGGMENGMENGMEDGMDMGWTWDGWRYGGRRLMSPEGTKGVNYLVAFLCGINCFSFASTRRFLIQLP</sequence>
<keyword evidence="1" id="KW-0175">Coiled coil</keyword>